<proteinExistence type="predicted"/>
<feature type="signal peptide" evidence="2">
    <location>
        <begin position="1"/>
        <end position="26"/>
    </location>
</feature>
<keyword evidence="4" id="KW-1185">Reference proteome</keyword>
<organism evidence="3 4">
    <name type="scientific">[Mycobacterium] burgundiense</name>
    <dbReference type="NCBI Taxonomy" id="3064286"/>
    <lineage>
        <taxon>Bacteria</taxon>
        <taxon>Bacillati</taxon>
        <taxon>Actinomycetota</taxon>
        <taxon>Actinomycetes</taxon>
        <taxon>Mycobacteriales</taxon>
        <taxon>Mycobacteriaceae</taxon>
        <taxon>Mycolicibacterium</taxon>
    </lineage>
</organism>
<protein>
    <submittedName>
        <fullName evidence="3">Uncharacterized protein</fullName>
    </submittedName>
</protein>
<keyword evidence="1" id="KW-1133">Transmembrane helix</keyword>
<sequence length="284" mass="29968">MRFVLTALLWLLATVALAVALPTAWAQTNLVDIDGYAAFTERAAADPALQQAVAGELATQVVALGYTGDQDLLRDVASAYTSGSAFPAQFAQANRFAHRWMFTDTVSSGEDPQGRWVVDLAPMLQDRSFSATLERFDIAVPSTLPVPLTQNAPDSIRPGQLRVVATWGPWVSVGATVLAAVLALLTLATSRSRGKTLAALGISGLLVGAAGWAGLEVGRRYVDAALAETSADIRKIADALIRHATDSMHQWLNIALAAGIGLVVVGVLVALLGGMRQRTVREPS</sequence>
<keyword evidence="2" id="KW-0732">Signal</keyword>
<feature type="chain" id="PRO_5046141680" evidence="2">
    <location>
        <begin position="27"/>
        <end position="284"/>
    </location>
</feature>
<feature type="transmembrane region" description="Helical" evidence="1">
    <location>
        <begin position="197"/>
        <end position="215"/>
    </location>
</feature>
<feature type="transmembrane region" description="Helical" evidence="1">
    <location>
        <begin position="251"/>
        <end position="272"/>
    </location>
</feature>
<dbReference type="Proteomes" id="UP001190465">
    <property type="component" value="Chromosome"/>
</dbReference>
<gene>
    <name evidence="3" type="ORF">MU0053_004042</name>
</gene>
<keyword evidence="1" id="KW-0472">Membrane</keyword>
<feature type="transmembrane region" description="Helical" evidence="1">
    <location>
        <begin position="167"/>
        <end position="185"/>
    </location>
</feature>
<dbReference type="EMBL" id="OY726397">
    <property type="protein sequence ID" value="CAJ1509013.1"/>
    <property type="molecule type" value="Genomic_DNA"/>
</dbReference>
<keyword evidence="1" id="KW-0812">Transmembrane</keyword>
<name>A0ABM9M2D3_9MYCO</name>
<dbReference type="RefSeq" id="WP_308479365.1">
    <property type="nucleotide sequence ID" value="NZ_OY726397.1"/>
</dbReference>
<evidence type="ECO:0000256" key="1">
    <source>
        <dbReference type="SAM" id="Phobius"/>
    </source>
</evidence>
<evidence type="ECO:0000256" key="2">
    <source>
        <dbReference type="SAM" id="SignalP"/>
    </source>
</evidence>
<reference evidence="3 4" key="1">
    <citation type="submission" date="2023-08" db="EMBL/GenBank/DDBJ databases">
        <authorList>
            <person name="Folkvardsen B D."/>
            <person name="Norman A."/>
        </authorList>
    </citation>
    <scope>NUCLEOTIDE SEQUENCE [LARGE SCALE GENOMIC DNA]</scope>
    <source>
        <strain evidence="3 4">Mu0053</strain>
    </source>
</reference>
<evidence type="ECO:0000313" key="3">
    <source>
        <dbReference type="EMBL" id="CAJ1509013.1"/>
    </source>
</evidence>
<evidence type="ECO:0000313" key="4">
    <source>
        <dbReference type="Proteomes" id="UP001190465"/>
    </source>
</evidence>
<accession>A0ABM9M2D3</accession>